<organism evidence="2 3">
    <name type="scientific">Linum trigynum</name>
    <dbReference type="NCBI Taxonomy" id="586398"/>
    <lineage>
        <taxon>Eukaryota</taxon>
        <taxon>Viridiplantae</taxon>
        <taxon>Streptophyta</taxon>
        <taxon>Embryophyta</taxon>
        <taxon>Tracheophyta</taxon>
        <taxon>Spermatophyta</taxon>
        <taxon>Magnoliopsida</taxon>
        <taxon>eudicotyledons</taxon>
        <taxon>Gunneridae</taxon>
        <taxon>Pentapetalae</taxon>
        <taxon>rosids</taxon>
        <taxon>fabids</taxon>
        <taxon>Malpighiales</taxon>
        <taxon>Linaceae</taxon>
        <taxon>Linum</taxon>
    </lineage>
</organism>
<proteinExistence type="predicted"/>
<evidence type="ECO:0000256" key="1">
    <source>
        <dbReference type="SAM" id="MobiDB-lite"/>
    </source>
</evidence>
<name>A0AAV2ESL1_9ROSI</name>
<accession>A0AAV2ESL1</accession>
<dbReference type="EMBL" id="OZ034818">
    <property type="protein sequence ID" value="CAL1388965.1"/>
    <property type="molecule type" value="Genomic_DNA"/>
</dbReference>
<protein>
    <submittedName>
        <fullName evidence="2">Uncharacterized protein</fullName>
    </submittedName>
</protein>
<sequence>MPANRMKLGMLGEPDGAGDPTTDRCATTGSVPVTPSTKGMSEFHILIGASVPHPSLRWRREVEYPGADKSHGQFGGGCSAKEKRWFRVFRLDLGGCGSKEKR</sequence>
<reference evidence="2 3" key="1">
    <citation type="submission" date="2024-04" db="EMBL/GenBank/DDBJ databases">
        <authorList>
            <person name="Fracassetti M."/>
        </authorList>
    </citation>
    <scope>NUCLEOTIDE SEQUENCE [LARGE SCALE GENOMIC DNA]</scope>
</reference>
<gene>
    <name evidence="2" type="ORF">LTRI10_LOCUS29860</name>
</gene>
<dbReference type="Proteomes" id="UP001497516">
    <property type="component" value="Chromosome 5"/>
</dbReference>
<dbReference type="AlphaFoldDB" id="A0AAV2ESL1"/>
<evidence type="ECO:0000313" key="3">
    <source>
        <dbReference type="Proteomes" id="UP001497516"/>
    </source>
</evidence>
<feature type="region of interest" description="Disordered" evidence="1">
    <location>
        <begin position="1"/>
        <end position="23"/>
    </location>
</feature>
<evidence type="ECO:0000313" key="2">
    <source>
        <dbReference type="EMBL" id="CAL1388965.1"/>
    </source>
</evidence>
<keyword evidence="3" id="KW-1185">Reference proteome</keyword>